<sequence length="51" mass="5595">MPQAQLAKTLRVMIPLVCPDLDVCPARVDVLKVYVSPALTGELKKFVASLR</sequence>
<keyword evidence="2" id="KW-1185">Reference proteome</keyword>
<protein>
    <submittedName>
        <fullName evidence="1">Uncharacterized protein</fullName>
    </submittedName>
</protein>
<organism evidence="1 2">
    <name type="scientific">Amycolatopsis taiwanensis</name>
    <dbReference type="NCBI Taxonomy" id="342230"/>
    <lineage>
        <taxon>Bacteria</taxon>
        <taxon>Bacillati</taxon>
        <taxon>Actinomycetota</taxon>
        <taxon>Actinomycetes</taxon>
        <taxon>Pseudonocardiales</taxon>
        <taxon>Pseudonocardiaceae</taxon>
        <taxon>Amycolatopsis</taxon>
    </lineage>
</organism>
<gene>
    <name evidence="1" type="ORF">Atai01_74870</name>
</gene>
<comment type="caution">
    <text evidence="1">The sequence shown here is derived from an EMBL/GenBank/DDBJ whole genome shotgun (WGS) entry which is preliminary data.</text>
</comment>
<proteinExistence type="predicted"/>
<evidence type="ECO:0000313" key="1">
    <source>
        <dbReference type="EMBL" id="GLY70868.1"/>
    </source>
</evidence>
<dbReference type="RefSeq" id="WP_156960794.1">
    <property type="nucleotide sequence ID" value="NZ_BSTI01000027.1"/>
</dbReference>
<name>A0A9W6VGJ3_9PSEU</name>
<reference evidence="1" key="1">
    <citation type="submission" date="2023-03" db="EMBL/GenBank/DDBJ databases">
        <title>Amycolatopsis taiwanensis NBRC 103393.</title>
        <authorList>
            <person name="Ichikawa N."/>
            <person name="Sato H."/>
            <person name="Tonouchi N."/>
        </authorList>
    </citation>
    <scope>NUCLEOTIDE SEQUENCE</scope>
    <source>
        <strain evidence="1">NBRC 103393</strain>
    </source>
</reference>
<accession>A0A9W6VGJ3</accession>
<dbReference type="Proteomes" id="UP001165136">
    <property type="component" value="Unassembled WGS sequence"/>
</dbReference>
<evidence type="ECO:0000313" key="2">
    <source>
        <dbReference type="Proteomes" id="UP001165136"/>
    </source>
</evidence>
<dbReference type="EMBL" id="BSTI01000027">
    <property type="protein sequence ID" value="GLY70868.1"/>
    <property type="molecule type" value="Genomic_DNA"/>
</dbReference>
<dbReference type="AlphaFoldDB" id="A0A9W6VGJ3"/>